<feature type="compositionally biased region" description="Basic and acidic residues" evidence="1">
    <location>
        <begin position="1"/>
        <end position="19"/>
    </location>
</feature>
<dbReference type="CDD" id="cd02440">
    <property type="entry name" value="AdoMet_MTases"/>
    <property type="match status" value="1"/>
</dbReference>
<sequence>MTSETSDSKRTSLREEHGRSMNNVYSLPVDKPERKRLDKQHRMWKRLLGGNGLYFAEACGLIREVLEPKNASEMPFIMDIGSGSGIWAVEMAELFPHAEVIGLDLVESKPPIVPSNCRFITKDILSGLEEYTGKVDIVHARSVISHLPSTDSFIGFVYNCLKPGGIFLLGDGNPTIYDENGKEFEPASLDTGVDNTNKSWMALLMNIYLNSMETKLGPRIIMGKTQDDLMSKEPRLEVRGRKTFFDLLNCPEGDTDLSKSSGAAFAAAVKPAVLGAGVSSETVERIVDNVYQEVTGPMKAFSRWDITWAIKQT</sequence>
<protein>
    <submittedName>
        <fullName evidence="2">S-adenosyl-L-methionine-dependent methyltransferase</fullName>
    </submittedName>
</protein>
<feature type="region of interest" description="Disordered" evidence="1">
    <location>
        <begin position="1"/>
        <end position="26"/>
    </location>
</feature>
<dbReference type="STRING" id="27342.A0A0H2RM24"/>
<reference evidence="2 3" key="1">
    <citation type="submission" date="2015-04" db="EMBL/GenBank/DDBJ databases">
        <title>Complete genome sequence of Schizopora paradoxa KUC8140, a cosmopolitan wood degrader in East Asia.</title>
        <authorList>
            <consortium name="DOE Joint Genome Institute"/>
            <person name="Min B."/>
            <person name="Park H."/>
            <person name="Jang Y."/>
            <person name="Kim J.-J."/>
            <person name="Kim K.H."/>
            <person name="Pangilinan J."/>
            <person name="Lipzen A."/>
            <person name="Riley R."/>
            <person name="Grigoriev I.V."/>
            <person name="Spatafora J.W."/>
            <person name="Choi I.-G."/>
        </authorList>
    </citation>
    <scope>NUCLEOTIDE SEQUENCE [LARGE SCALE GENOMIC DNA]</scope>
    <source>
        <strain evidence="2 3">KUC8140</strain>
    </source>
</reference>
<dbReference type="AlphaFoldDB" id="A0A0H2RM24"/>
<dbReference type="InParanoid" id="A0A0H2RM24"/>
<accession>A0A0H2RM24</accession>
<dbReference type="Gene3D" id="3.40.50.150">
    <property type="entry name" value="Vaccinia Virus protein VP39"/>
    <property type="match status" value="1"/>
</dbReference>
<keyword evidence="2" id="KW-0489">Methyltransferase</keyword>
<organism evidence="2 3">
    <name type="scientific">Schizopora paradoxa</name>
    <dbReference type="NCBI Taxonomy" id="27342"/>
    <lineage>
        <taxon>Eukaryota</taxon>
        <taxon>Fungi</taxon>
        <taxon>Dikarya</taxon>
        <taxon>Basidiomycota</taxon>
        <taxon>Agaricomycotina</taxon>
        <taxon>Agaricomycetes</taxon>
        <taxon>Hymenochaetales</taxon>
        <taxon>Schizoporaceae</taxon>
        <taxon>Schizopora</taxon>
    </lineage>
</organism>
<evidence type="ECO:0000313" key="2">
    <source>
        <dbReference type="EMBL" id="KLO12914.1"/>
    </source>
</evidence>
<dbReference type="Proteomes" id="UP000053477">
    <property type="component" value="Unassembled WGS sequence"/>
</dbReference>
<dbReference type="OrthoDB" id="2013972at2759"/>
<proteinExistence type="predicted"/>
<keyword evidence="3" id="KW-1185">Reference proteome</keyword>
<evidence type="ECO:0000256" key="1">
    <source>
        <dbReference type="SAM" id="MobiDB-lite"/>
    </source>
</evidence>
<dbReference type="InterPro" id="IPR029063">
    <property type="entry name" value="SAM-dependent_MTases_sf"/>
</dbReference>
<dbReference type="Pfam" id="PF13489">
    <property type="entry name" value="Methyltransf_23"/>
    <property type="match status" value="1"/>
</dbReference>
<gene>
    <name evidence="2" type="ORF">SCHPADRAFT_390089</name>
</gene>
<dbReference type="GO" id="GO:0008168">
    <property type="term" value="F:methyltransferase activity"/>
    <property type="evidence" value="ECO:0007669"/>
    <property type="project" value="UniProtKB-KW"/>
</dbReference>
<dbReference type="SUPFAM" id="SSF53335">
    <property type="entry name" value="S-adenosyl-L-methionine-dependent methyltransferases"/>
    <property type="match status" value="1"/>
</dbReference>
<dbReference type="PANTHER" id="PTHR43591">
    <property type="entry name" value="METHYLTRANSFERASE"/>
    <property type="match status" value="1"/>
</dbReference>
<dbReference type="GO" id="GO:0032259">
    <property type="term" value="P:methylation"/>
    <property type="evidence" value="ECO:0007669"/>
    <property type="project" value="UniProtKB-KW"/>
</dbReference>
<keyword evidence="2" id="KW-0808">Transferase</keyword>
<name>A0A0H2RM24_9AGAM</name>
<dbReference type="EMBL" id="KQ085968">
    <property type="protein sequence ID" value="KLO12914.1"/>
    <property type="molecule type" value="Genomic_DNA"/>
</dbReference>
<evidence type="ECO:0000313" key="3">
    <source>
        <dbReference type="Proteomes" id="UP000053477"/>
    </source>
</evidence>